<feature type="non-terminal residue" evidence="4">
    <location>
        <position position="1"/>
    </location>
</feature>
<evidence type="ECO:0000256" key="2">
    <source>
        <dbReference type="ARBA" id="ARBA00022679"/>
    </source>
</evidence>
<organism evidence="4">
    <name type="scientific">marine sediment metagenome</name>
    <dbReference type="NCBI Taxonomy" id="412755"/>
    <lineage>
        <taxon>unclassified sequences</taxon>
        <taxon>metagenomes</taxon>
        <taxon>ecological metagenomes</taxon>
    </lineage>
</organism>
<feature type="domain" description="Hcy-binding" evidence="3">
    <location>
        <begin position="1"/>
        <end position="218"/>
    </location>
</feature>
<keyword evidence="2" id="KW-0808">Transferase</keyword>
<evidence type="ECO:0000259" key="3">
    <source>
        <dbReference type="PROSITE" id="PS50970"/>
    </source>
</evidence>
<evidence type="ECO:0000256" key="1">
    <source>
        <dbReference type="ARBA" id="ARBA00022603"/>
    </source>
</evidence>
<dbReference type="InterPro" id="IPR036589">
    <property type="entry name" value="HCY_dom_sf"/>
</dbReference>
<dbReference type="PANTHER" id="PTHR11103:SF18">
    <property type="entry name" value="SLR1189 PROTEIN"/>
    <property type="match status" value="1"/>
</dbReference>
<dbReference type="Pfam" id="PF02574">
    <property type="entry name" value="S-methyl_trans"/>
    <property type="match status" value="1"/>
</dbReference>
<evidence type="ECO:0000313" key="4">
    <source>
        <dbReference type="EMBL" id="GAH12070.1"/>
    </source>
</evidence>
<comment type="caution">
    <text evidence="4">The sequence shown here is derived from an EMBL/GenBank/DDBJ whole genome shotgun (WGS) entry which is preliminary data.</text>
</comment>
<dbReference type="EMBL" id="BART01031225">
    <property type="protein sequence ID" value="GAH12070.1"/>
    <property type="molecule type" value="Genomic_DNA"/>
</dbReference>
<name>X1DV32_9ZZZZ</name>
<proteinExistence type="predicted"/>
<dbReference type="PROSITE" id="PS50970">
    <property type="entry name" value="HCY"/>
    <property type="match status" value="1"/>
</dbReference>
<sequence length="257" mass="27986">NTFTANPLNIPPNKLRRVITAGVELARQAAKNKAIVIGDIGPLGELIKPYGEFSFDEVFKIFENISKILLQAGIKVFFIETFTSIIEAKTAFLAARNFSKNIFVSLSLQDNGQTIMGEIPESIAVTFEALGAKGIGINCTLPEVAIEAVAKMAKVTNLPLIIKPNAGMVEIVGNEIHHTLSDVDMARYFRKFVHAGANIIGGCCGTTPDYIKLISKNKKVPKHRNIKRTFILASPNKILKINNKSSIIVGERLNPSG</sequence>
<accession>X1DV32</accession>
<protein>
    <recommendedName>
        <fullName evidence="3">Hcy-binding domain-containing protein</fullName>
    </recommendedName>
</protein>
<dbReference type="Gene3D" id="3.20.20.330">
    <property type="entry name" value="Homocysteine-binding-like domain"/>
    <property type="match status" value="1"/>
</dbReference>
<reference evidence="4" key="1">
    <citation type="journal article" date="2014" name="Front. Microbiol.">
        <title>High frequency of phylogenetically diverse reductive dehalogenase-homologous genes in deep subseafloor sedimentary metagenomes.</title>
        <authorList>
            <person name="Kawai M."/>
            <person name="Futagami T."/>
            <person name="Toyoda A."/>
            <person name="Takaki Y."/>
            <person name="Nishi S."/>
            <person name="Hori S."/>
            <person name="Arai W."/>
            <person name="Tsubouchi T."/>
            <person name="Morono Y."/>
            <person name="Uchiyama I."/>
            <person name="Ito T."/>
            <person name="Fujiyama A."/>
            <person name="Inagaki F."/>
            <person name="Takami H."/>
        </authorList>
    </citation>
    <scope>NUCLEOTIDE SEQUENCE</scope>
    <source>
        <strain evidence="4">Expedition CK06-06</strain>
    </source>
</reference>
<feature type="non-terminal residue" evidence="4">
    <location>
        <position position="257"/>
    </location>
</feature>
<dbReference type="AlphaFoldDB" id="X1DV32"/>
<dbReference type="GO" id="GO:0032259">
    <property type="term" value="P:methylation"/>
    <property type="evidence" value="ECO:0007669"/>
    <property type="project" value="UniProtKB-KW"/>
</dbReference>
<dbReference type="SUPFAM" id="SSF82282">
    <property type="entry name" value="Homocysteine S-methyltransferase"/>
    <property type="match status" value="1"/>
</dbReference>
<dbReference type="InterPro" id="IPR003726">
    <property type="entry name" value="HCY_dom"/>
</dbReference>
<gene>
    <name evidence="4" type="ORF">S01H4_54289</name>
</gene>
<dbReference type="PANTHER" id="PTHR11103">
    <property type="entry name" value="SLR1189 PROTEIN"/>
    <property type="match status" value="1"/>
</dbReference>
<dbReference type="GO" id="GO:0008168">
    <property type="term" value="F:methyltransferase activity"/>
    <property type="evidence" value="ECO:0007669"/>
    <property type="project" value="UniProtKB-KW"/>
</dbReference>
<keyword evidence="1" id="KW-0489">Methyltransferase</keyword>